<dbReference type="PANTHER" id="PTHR10161">
    <property type="entry name" value="TARTRATE-RESISTANT ACID PHOSPHATASE TYPE 5"/>
    <property type="match status" value="1"/>
</dbReference>
<sequence>MVFGSGRLDDGWTRPRRLEGPAGHGSAPERFPPCEPIDRDFLLEAPHAELIRHSSERSSTSIGRRCALVVICCLAMALVLALRALPHSGPGSVLSDLQSSQALWLSSGWVPVGGFGTTCVGGTSDEANAKYANFATALLGYLSRSISTRHHEISSLGACTALCESDATCRGIGFSNESHVCEIWTGEIVPGPPASNTVCLLRPQLGQTSPAGASDAQTLLPAMPVPQAPAIPVAQSTSRPDAPASDATVLSAPAPSTTEELDESFTAVIDPLTTARPLDWFLEIDGGTGRKCGQVNESTRGPPGSGKDVIIVPWPVSSLQDCKGVCVNASLCRAIEFDEVGKICQVHYNEVQSTVAKQGATCLAFRPQGVASSVCPKAWPKPAEPWCSKVGENCLETGCCEDSSLNCFAKDGFWASCKAHCEPGQIDAVGDVYLTPWSCDRIGCGSYPGRFVPPGRWWTPPDTGTTHNGARLPDVYIPGQGPHHVFIIGDWGGKMEGGNIVPARHVERREFQAFVPGVDDNAQFRVRDVMRGRAPTSRPEYVLNVGDNFYWAGIEKGCLDGAITDVGTNQFEEIYEKVYSGDGLDGRQWLGVLGNHDAHRFAGDTARQACNLLHLAGDRISCSWVVSLKLAPRVARGFPSSALSPSSSSS</sequence>
<feature type="region of interest" description="Disordered" evidence="3">
    <location>
        <begin position="1"/>
        <end position="32"/>
    </location>
</feature>
<evidence type="ECO:0000259" key="4">
    <source>
        <dbReference type="Pfam" id="PF00024"/>
    </source>
</evidence>
<dbReference type="Pfam" id="PF00024">
    <property type="entry name" value="PAN_1"/>
    <property type="match status" value="1"/>
</dbReference>
<keyword evidence="1" id="KW-0732">Signal</keyword>
<dbReference type="InterPro" id="IPR003609">
    <property type="entry name" value="Pan_app"/>
</dbReference>
<feature type="domain" description="Apple" evidence="4">
    <location>
        <begin position="312"/>
        <end position="356"/>
    </location>
</feature>
<feature type="region of interest" description="Disordered" evidence="3">
    <location>
        <begin position="233"/>
        <end position="257"/>
    </location>
</feature>
<dbReference type="PANTHER" id="PTHR10161:SF14">
    <property type="entry name" value="TARTRATE-RESISTANT ACID PHOSPHATASE TYPE 5"/>
    <property type="match status" value="1"/>
</dbReference>
<keyword evidence="6" id="KW-1185">Reference proteome</keyword>
<dbReference type="Gene3D" id="3.60.21.10">
    <property type="match status" value="1"/>
</dbReference>
<evidence type="ECO:0000313" key="6">
    <source>
        <dbReference type="Proteomes" id="UP001189429"/>
    </source>
</evidence>
<feature type="compositionally biased region" description="Basic and acidic residues" evidence="3">
    <location>
        <begin position="7"/>
        <end position="19"/>
    </location>
</feature>
<organism evidence="5 6">
    <name type="scientific">Prorocentrum cordatum</name>
    <dbReference type="NCBI Taxonomy" id="2364126"/>
    <lineage>
        <taxon>Eukaryota</taxon>
        <taxon>Sar</taxon>
        <taxon>Alveolata</taxon>
        <taxon>Dinophyceae</taxon>
        <taxon>Prorocentrales</taxon>
        <taxon>Prorocentraceae</taxon>
        <taxon>Prorocentrum</taxon>
    </lineage>
</organism>
<proteinExistence type="predicted"/>
<protein>
    <recommendedName>
        <fullName evidence="4">Apple domain-containing protein</fullName>
    </recommendedName>
</protein>
<accession>A0ABN9V7I1</accession>
<dbReference type="SUPFAM" id="SSF56300">
    <property type="entry name" value="Metallo-dependent phosphatases"/>
    <property type="match status" value="1"/>
</dbReference>
<keyword evidence="2" id="KW-0378">Hydrolase</keyword>
<evidence type="ECO:0000256" key="1">
    <source>
        <dbReference type="ARBA" id="ARBA00022729"/>
    </source>
</evidence>
<evidence type="ECO:0000256" key="3">
    <source>
        <dbReference type="SAM" id="MobiDB-lite"/>
    </source>
</evidence>
<dbReference type="Proteomes" id="UP001189429">
    <property type="component" value="Unassembled WGS sequence"/>
</dbReference>
<evidence type="ECO:0000313" key="5">
    <source>
        <dbReference type="EMBL" id="CAK0868874.1"/>
    </source>
</evidence>
<dbReference type="InterPro" id="IPR029052">
    <property type="entry name" value="Metallo-depent_PP-like"/>
</dbReference>
<gene>
    <name evidence="5" type="ORF">PCOR1329_LOCUS55401</name>
</gene>
<dbReference type="EMBL" id="CAUYUJ010016793">
    <property type="protein sequence ID" value="CAK0868874.1"/>
    <property type="molecule type" value="Genomic_DNA"/>
</dbReference>
<dbReference type="InterPro" id="IPR051558">
    <property type="entry name" value="Metallophosphoesterase_PAP"/>
</dbReference>
<comment type="caution">
    <text evidence="5">The sequence shown here is derived from an EMBL/GenBank/DDBJ whole genome shotgun (WGS) entry which is preliminary data.</text>
</comment>
<reference evidence="5" key="1">
    <citation type="submission" date="2023-10" db="EMBL/GenBank/DDBJ databases">
        <authorList>
            <person name="Chen Y."/>
            <person name="Shah S."/>
            <person name="Dougan E. K."/>
            <person name="Thang M."/>
            <person name="Chan C."/>
        </authorList>
    </citation>
    <scope>NUCLEOTIDE SEQUENCE [LARGE SCALE GENOMIC DNA]</scope>
</reference>
<name>A0ABN9V7I1_9DINO</name>
<evidence type="ECO:0000256" key="2">
    <source>
        <dbReference type="ARBA" id="ARBA00022801"/>
    </source>
</evidence>